<keyword evidence="4 8" id="KW-0812">Transmembrane</keyword>
<keyword evidence="2" id="KW-0813">Transport</keyword>
<dbReference type="AlphaFoldDB" id="A0A1I3ITF1"/>
<reference evidence="9 10" key="1">
    <citation type="submission" date="2016-10" db="EMBL/GenBank/DDBJ databases">
        <authorList>
            <person name="de Groot N.N."/>
        </authorList>
    </citation>
    <scope>NUCLEOTIDE SEQUENCE [LARGE SCALE GENOMIC DNA]</scope>
    <source>
        <strain evidence="9 10">CGMCC 1.11030</strain>
    </source>
</reference>
<dbReference type="Proteomes" id="UP000199377">
    <property type="component" value="Unassembled WGS sequence"/>
</dbReference>
<feature type="transmembrane region" description="Helical" evidence="8">
    <location>
        <begin position="262"/>
        <end position="281"/>
    </location>
</feature>
<evidence type="ECO:0000313" key="9">
    <source>
        <dbReference type="EMBL" id="SFI51219.1"/>
    </source>
</evidence>
<evidence type="ECO:0000256" key="2">
    <source>
        <dbReference type="ARBA" id="ARBA00022448"/>
    </source>
</evidence>
<keyword evidence="3" id="KW-1003">Cell membrane</keyword>
<dbReference type="RefSeq" id="WP_092861258.1">
    <property type="nucleotide sequence ID" value="NZ_FOQH01000007.1"/>
</dbReference>
<dbReference type="OrthoDB" id="9809918at2"/>
<dbReference type="PANTHER" id="PTHR23513:SF11">
    <property type="entry name" value="STAPHYLOFERRIN A TRANSPORTER"/>
    <property type="match status" value="1"/>
</dbReference>
<evidence type="ECO:0000313" key="10">
    <source>
        <dbReference type="Proteomes" id="UP000199377"/>
    </source>
</evidence>
<feature type="transmembrane region" description="Helical" evidence="8">
    <location>
        <begin position="15"/>
        <end position="37"/>
    </location>
</feature>
<feature type="transmembrane region" description="Helical" evidence="8">
    <location>
        <begin position="160"/>
        <end position="179"/>
    </location>
</feature>
<evidence type="ECO:0000256" key="8">
    <source>
        <dbReference type="SAM" id="Phobius"/>
    </source>
</evidence>
<evidence type="ECO:0000256" key="1">
    <source>
        <dbReference type="ARBA" id="ARBA00004651"/>
    </source>
</evidence>
<dbReference type="Gene3D" id="1.20.1250.20">
    <property type="entry name" value="MFS general substrate transporter like domains"/>
    <property type="match status" value="1"/>
</dbReference>
<keyword evidence="5 8" id="KW-1133">Transmembrane helix</keyword>
<sequence length="448" mass="45275">MLPAPFRHPAYRRYIAANFFGMNGSWMLRVAIAWLAWELTGSAAVTGVVSFLTFAPIVFSGPFFGVLADRIDPKRGIVAAQATQCLFGTILFGLALADALSAPVLLASALGMGLAASAYHPFRMALLPRLVPQEVLGQALAIGALNFNMTRMLGPALGGWLIHAYGAAGAVGVAAALFVPQVLAIASLGAYPPAAAEPDPDARHGLGGVLDQLAEGARYAMAQPLVREAVLMNALFAVAARGSLELLPVAADGLYNRGAGGFGILTATAGAGAVVAAVYMARGGQTAHSLRARARFATALGLLGTALLGLVGSWPAAIVTVALIGACGTMVGVANQTIAQLSTPEGKRGRVMSLWLISGIGGASIGSIGIGALADLIGLQHALVVTAIAMAALAPFVAWNLRGRETAAEPPAPPRPAPGKAGGGVGPAGAPTPGAVKRCANAPSRARR</sequence>
<dbReference type="Pfam" id="PF05977">
    <property type="entry name" value="MFS_3"/>
    <property type="match status" value="1"/>
</dbReference>
<evidence type="ECO:0000256" key="6">
    <source>
        <dbReference type="ARBA" id="ARBA00023136"/>
    </source>
</evidence>
<evidence type="ECO:0000256" key="7">
    <source>
        <dbReference type="SAM" id="MobiDB-lite"/>
    </source>
</evidence>
<feature type="compositionally biased region" description="Low complexity" evidence="7">
    <location>
        <begin position="428"/>
        <end position="437"/>
    </location>
</feature>
<feature type="transmembrane region" description="Helical" evidence="8">
    <location>
        <begin position="293"/>
        <end position="311"/>
    </location>
</feature>
<dbReference type="InterPro" id="IPR036259">
    <property type="entry name" value="MFS_trans_sf"/>
</dbReference>
<feature type="transmembrane region" description="Helical" evidence="8">
    <location>
        <begin position="43"/>
        <end position="64"/>
    </location>
</feature>
<accession>A0A1I3ITF1</accession>
<feature type="transmembrane region" description="Helical" evidence="8">
    <location>
        <begin position="134"/>
        <end position="154"/>
    </location>
</feature>
<name>A0A1I3ITF1_9RHOB</name>
<keyword evidence="10" id="KW-1185">Reference proteome</keyword>
<evidence type="ECO:0000256" key="4">
    <source>
        <dbReference type="ARBA" id="ARBA00022692"/>
    </source>
</evidence>
<dbReference type="GO" id="GO:0005886">
    <property type="term" value="C:plasma membrane"/>
    <property type="evidence" value="ECO:0007669"/>
    <property type="project" value="UniProtKB-SubCell"/>
</dbReference>
<proteinExistence type="predicted"/>
<dbReference type="SUPFAM" id="SSF103473">
    <property type="entry name" value="MFS general substrate transporter"/>
    <property type="match status" value="1"/>
</dbReference>
<organism evidence="9 10">
    <name type="scientific">Albimonas pacifica</name>
    <dbReference type="NCBI Taxonomy" id="1114924"/>
    <lineage>
        <taxon>Bacteria</taxon>
        <taxon>Pseudomonadati</taxon>
        <taxon>Pseudomonadota</taxon>
        <taxon>Alphaproteobacteria</taxon>
        <taxon>Rhodobacterales</taxon>
        <taxon>Paracoccaceae</taxon>
        <taxon>Albimonas</taxon>
    </lineage>
</organism>
<feature type="transmembrane region" description="Helical" evidence="8">
    <location>
        <begin position="351"/>
        <end position="373"/>
    </location>
</feature>
<keyword evidence="6 8" id="KW-0472">Membrane</keyword>
<protein>
    <submittedName>
        <fullName evidence="9">Predicted arabinose efflux permease, MFS family</fullName>
    </submittedName>
</protein>
<comment type="subcellular location">
    <subcellularLocation>
        <location evidence="1">Cell membrane</location>
        <topology evidence="1">Multi-pass membrane protein</topology>
    </subcellularLocation>
</comment>
<dbReference type="InterPro" id="IPR010290">
    <property type="entry name" value="TM_effector"/>
</dbReference>
<dbReference type="PANTHER" id="PTHR23513">
    <property type="entry name" value="INTEGRAL MEMBRANE EFFLUX PROTEIN-RELATED"/>
    <property type="match status" value="1"/>
</dbReference>
<feature type="region of interest" description="Disordered" evidence="7">
    <location>
        <begin position="406"/>
        <end position="448"/>
    </location>
</feature>
<evidence type="ECO:0000256" key="5">
    <source>
        <dbReference type="ARBA" id="ARBA00022989"/>
    </source>
</evidence>
<feature type="transmembrane region" description="Helical" evidence="8">
    <location>
        <begin position="379"/>
        <end position="399"/>
    </location>
</feature>
<feature type="transmembrane region" description="Helical" evidence="8">
    <location>
        <begin position="317"/>
        <end position="339"/>
    </location>
</feature>
<gene>
    <name evidence="9" type="ORF">SAMN05216258_107214</name>
</gene>
<dbReference type="STRING" id="1114924.SAMN05216258_107214"/>
<dbReference type="CDD" id="cd06173">
    <property type="entry name" value="MFS_MefA_like"/>
    <property type="match status" value="1"/>
</dbReference>
<evidence type="ECO:0000256" key="3">
    <source>
        <dbReference type="ARBA" id="ARBA00022475"/>
    </source>
</evidence>
<dbReference type="EMBL" id="FOQH01000007">
    <property type="protein sequence ID" value="SFI51219.1"/>
    <property type="molecule type" value="Genomic_DNA"/>
</dbReference>